<dbReference type="VEuPathDB" id="PlasmoDB:PVBDA_1000110"/>
<dbReference type="VEuPathDB" id="PlasmoDB:PVSEL_0400020"/>
<feature type="compositionally biased region" description="Polar residues" evidence="1">
    <location>
        <begin position="367"/>
        <end position="386"/>
    </location>
</feature>
<gene>
    <name evidence="3" type="ORF">PVSEL_0400020</name>
</gene>
<feature type="compositionally biased region" description="Polar residues" evidence="1">
    <location>
        <begin position="349"/>
        <end position="361"/>
    </location>
</feature>
<dbReference type="Proteomes" id="UP000515697">
    <property type="component" value="Chromosome PVSEL_04"/>
</dbReference>
<reference evidence="3 4" key="1">
    <citation type="submission" date="2020-08" db="EMBL/GenBank/DDBJ databases">
        <authorList>
            <person name="Ramaprasad A."/>
        </authorList>
    </citation>
    <scope>NUCLEOTIDE SEQUENCE [LARGE SCALE GENOMIC DNA]</scope>
</reference>
<feature type="region of interest" description="Disordered" evidence="1">
    <location>
        <begin position="478"/>
        <end position="556"/>
    </location>
</feature>
<feature type="compositionally biased region" description="Low complexity" evidence="1">
    <location>
        <begin position="336"/>
        <end position="348"/>
    </location>
</feature>
<keyword evidence="2" id="KW-0472">Membrane</keyword>
<protein>
    <submittedName>
        <fullName evidence="3">CIR protein PIR protein</fullName>
    </submittedName>
</protein>
<feature type="compositionally biased region" description="Polar residues" evidence="1">
    <location>
        <begin position="545"/>
        <end position="556"/>
    </location>
</feature>
<evidence type="ECO:0000256" key="1">
    <source>
        <dbReference type="SAM" id="MobiDB-lite"/>
    </source>
</evidence>
<proteinExistence type="predicted"/>
<dbReference type="InterPro" id="IPR006477">
    <property type="entry name" value="Yir_bir_cir"/>
</dbReference>
<feature type="compositionally biased region" description="Low complexity" evidence="1">
    <location>
        <begin position="523"/>
        <end position="535"/>
    </location>
</feature>
<evidence type="ECO:0000313" key="3">
    <source>
        <dbReference type="EMBL" id="CAD2097497.1"/>
    </source>
</evidence>
<dbReference type="AlphaFoldDB" id="A0A6V7SGB3"/>
<feature type="region of interest" description="Disordered" evidence="1">
    <location>
        <begin position="295"/>
        <end position="401"/>
    </location>
</feature>
<sequence length="711" mass="80040">MAEKACKLLREVDEYFNNEIVNEEKFNNSGKFTYKCPKKGNEYKCTINNERINALGVYLYQKLASIANDFKGEGDNGNRHIEIFIMWLGDKLFKIDNDYKATLEESYKNNLENHTGNFKYWTVINSKRAYKGSNVSYISELYSLLNCICNLITEYKKNPNSKKVETNSKTCYQKFINLYDKVKECYTYFHLLKNLKNIYDGIRNDAIQKDNALKAAIKRAATKRVAIRSDIIKNANITPPIKNSSQLLGYVLNASTISLVDLTTPDWDQRFPDESDQIIDFHTQPCLELRTKIEQQQENHAPKSQDSTTLPPESPPALPQPQQGPPPQTDPLTTDSSLPSPQNGSSSQTSQIGGLNSQNESKGPESSKINTSGTNDNKGSSSSGNENPDGESSDPASTTSGGSFNFWSSIFELALKGKEYHNKASEFIEQNKENFKNGAEKITGAYNIAVDNLKDAYDKSSKYFNKCISNVIDQLSKIDTPSKSGDKQSGPCSPMGGGNISNHPPSNPPPIPPINPKLQKQVSLQPQSITQQSSQIDPPKHKTADNTNLQLVKSQSTDPNLKTKWNILPTTWNGSMECKPKINFINTTLVCCTSEQCSLTGISVILVLIPIILSIAYKCLSREWEKKSEKKNMKRIINLANGNRKTKIVISSYDKKKDLKPVINLVGKKKDPLLNIYKFMQADPIPFINLFFLLIFFVYKRNNIFWNYKFN</sequence>
<accession>A0A6V7SGB3</accession>
<keyword evidence="2" id="KW-1133">Transmembrane helix</keyword>
<feature type="compositionally biased region" description="Pro residues" evidence="1">
    <location>
        <begin position="505"/>
        <end position="515"/>
    </location>
</feature>
<dbReference type="VEuPathDB" id="PlasmoDB:PVLDE_1000090"/>
<name>A0A6V7SGB3_PLAVN</name>
<evidence type="ECO:0000256" key="2">
    <source>
        <dbReference type="SAM" id="Phobius"/>
    </source>
</evidence>
<dbReference type="Pfam" id="PF06022">
    <property type="entry name" value="Cir_Bir_Yir"/>
    <property type="match status" value="1"/>
</dbReference>
<dbReference type="VEuPathDB" id="PlasmoDB:PVPCR_1104750"/>
<dbReference type="VEuPathDB" id="PlasmoDB:PVPCR_0400200"/>
<keyword evidence="2" id="KW-0812">Transmembrane</keyword>
<evidence type="ECO:0000313" key="4">
    <source>
        <dbReference type="Proteomes" id="UP000515697"/>
    </source>
</evidence>
<organism evidence="3 4">
    <name type="scientific">Plasmodium vinckei</name>
    <dbReference type="NCBI Taxonomy" id="5860"/>
    <lineage>
        <taxon>Eukaryota</taxon>
        <taxon>Sar</taxon>
        <taxon>Alveolata</taxon>
        <taxon>Apicomplexa</taxon>
        <taxon>Aconoidasida</taxon>
        <taxon>Haemosporida</taxon>
        <taxon>Plasmodiidae</taxon>
        <taxon>Plasmodium</taxon>
        <taxon>Plasmodium (Vinckeia)</taxon>
    </lineage>
</organism>
<dbReference type="VEuPathDB" id="PlasmoDB:PVVCY_1200060"/>
<feature type="compositionally biased region" description="Pro residues" evidence="1">
    <location>
        <begin position="312"/>
        <end position="329"/>
    </location>
</feature>
<feature type="transmembrane region" description="Helical" evidence="2">
    <location>
        <begin position="679"/>
        <end position="699"/>
    </location>
</feature>
<dbReference type="EMBL" id="LR865425">
    <property type="protein sequence ID" value="CAD2097497.1"/>
    <property type="molecule type" value="Genomic_DNA"/>
</dbReference>
<dbReference type="VEuPathDB" id="PlasmoDB:PVBDA_0500040"/>